<accession>A0A5C6FAC5</accession>
<evidence type="ECO:0000256" key="1">
    <source>
        <dbReference type="ARBA" id="ARBA00005189"/>
    </source>
</evidence>
<proteinExistence type="predicted"/>
<dbReference type="GO" id="GO:0003841">
    <property type="term" value="F:1-acylglycerol-3-phosphate O-acyltransferase activity"/>
    <property type="evidence" value="ECO:0007669"/>
    <property type="project" value="TreeGrafter"/>
</dbReference>
<dbReference type="RefSeq" id="WP_146532349.1">
    <property type="nucleotide sequence ID" value="NZ_SJPX01000001.1"/>
</dbReference>
<feature type="domain" description="Phospholipid/glycerol acyltransferase" evidence="4">
    <location>
        <begin position="61"/>
        <end position="189"/>
    </location>
</feature>
<dbReference type="GO" id="GO:0006654">
    <property type="term" value="P:phosphatidic acid biosynthetic process"/>
    <property type="evidence" value="ECO:0007669"/>
    <property type="project" value="TreeGrafter"/>
</dbReference>
<sequence length="412" mass="46372">MTVVLDRPYQFIPPHRGNWWPSFIQTFRLVDFYLKKKEGVVDYECRGLHHWEASLKRGDGILLAPNHCRTADPLALGWPARELKHHVHAVASWHLFNTGRFDSFAIQKMGGFSLNREGTDRASLEIAISILVDANRPLILFPEGTTNRTNDVLKPLLDGVAFIARTAARRRAKDSGGQVVMHPIALKYLCVGDTRDWCDQQLSELENRLGWARSTTFSILQRTTRLAEALLSLKEIQHIGTVQPGSLPSRRDHLIERVLDVSEIRLGVSRDADGIRGRVRAIRTEIVAQHFAAIKNGKEPLASRDRLARDVDASDLAQDLMSYPNCYMQPDQATDTRIVETIQRMQESFLGRSDIGVPLKVVIQCDEPILIPAEKAPRGERDPLMNRLQERLTIMLESLSAEARNAADAGLS</sequence>
<reference evidence="5 6" key="1">
    <citation type="submission" date="2019-02" db="EMBL/GenBank/DDBJ databases">
        <title>Deep-cultivation of Planctomycetes and their phenomic and genomic characterization uncovers novel biology.</title>
        <authorList>
            <person name="Wiegand S."/>
            <person name="Jogler M."/>
            <person name="Boedeker C."/>
            <person name="Pinto D."/>
            <person name="Vollmers J."/>
            <person name="Rivas-Marin E."/>
            <person name="Kohn T."/>
            <person name="Peeters S.H."/>
            <person name="Heuer A."/>
            <person name="Rast P."/>
            <person name="Oberbeckmann S."/>
            <person name="Bunk B."/>
            <person name="Jeske O."/>
            <person name="Meyerdierks A."/>
            <person name="Storesund J.E."/>
            <person name="Kallscheuer N."/>
            <person name="Luecker S."/>
            <person name="Lage O.M."/>
            <person name="Pohl T."/>
            <person name="Merkel B.J."/>
            <person name="Hornburger P."/>
            <person name="Mueller R.-W."/>
            <person name="Bruemmer F."/>
            <person name="Labrenz M."/>
            <person name="Spormann A.M."/>
            <person name="Op Den Camp H."/>
            <person name="Overmann J."/>
            <person name="Amann R."/>
            <person name="Jetten M.S.M."/>
            <person name="Mascher T."/>
            <person name="Medema M.H."/>
            <person name="Devos D.P."/>
            <person name="Kaster A.-K."/>
            <person name="Ovreas L."/>
            <person name="Rohde M."/>
            <person name="Galperin M.Y."/>
            <person name="Jogler C."/>
        </authorList>
    </citation>
    <scope>NUCLEOTIDE SEQUENCE [LARGE SCALE GENOMIC DNA]</scope>
    <source>
        <strain evidence="5 6">Poly59</strain>
    </source>
</reference>
<comment type="caution">
    <text evidence="5">The sequence shown here is derived from an EMBL/GenBank/DDBJ whole genome shotgun (WGS) entry which is preliminary data.</text>
</comment>
<protein>
    <submittedName>
        <fullName evidence="5">Acyltransferase</fullName>
    </submittedName>
</protein>
<dbReference type="OrthoDB" id="9806008at2"/>
<name>A0A5C6FAC5_9BACT</name>
<keyword evidence="2 5" id="KW-0808">Transferase</keyword>
<dbReference type="Pfam" id="PF01553">
    <property type="entry name" value="Acyltransferase"/>
    <property type="match status" value="1"/>
</dbReference>
<evidence type="ECO:0000256" key="3">
    <source>
        <dbReference type="ARBA" id="ARBA00023315"/>
    </source>
</evidence>
<keyword evidence="3 5" id="KW-0012">Acyltransferase</keyword>
<dbReference type="InterPro" id="IPR002123">
    <property type="entry name" value="Plipid/glycerol_acylTrfase"/>
</dbReference>
<comment type="pathway">
    <text evidence="1">Lipid metabolism.</text>
</comment>
<dbReference type="Proteomes" id="UP000317977">
    <property type="component" value="Unassembled WGS sequence"/>
</dbReference>
<keyword evidence="6" id="KW-1185">Reference proteome</keyword>
<dbReference type="PANTHER" id="PTHR10434:SF40">
    <property type="entry name" value="1-ACYL-SN-GLYCEROL-3-PHOSPHATE ACYLTRANSFERASE"/>
    <property type="match status" value="1"/>
</dbReference>
<dbReference type="EMBL" id="SJPX01000001">
    <property type="protein sequence ID" value="TWU57447.1"/>
    <property type="molecule type" value="Genomic_DNA"/>
</dbReference>
<organism evidence="5 6">
    <name type="scientific">Rubripirellula reticaptiva</name>
    <dbReference type="NCBI Taxonomy" id="2528013"/>
    <lineage>
        <taxon>Bacteria</taxon>
        <taxon>Pseudomonadati</taxon>
        <taxon>Planctomycetota</taxon>
        <taxon>Planctomycetia</taxon>
        <taxon>Pirellulales</taxon>
        <taxon>Pirellulaceae</taxon>
        <taxon>Rubripirellula</taxon>
    </lineage>
</organism>
<dbReference type="PANTHER" id="PTHR10434">
    <property type="entry name" value="1-ACYL-SN-GLYCEROL-3-PHOSPHATE ACYLTRANSFERASE"/>
    <property type="match status" value="1"/>
</dbReference>
<evidence type="ECO:0000256" key="2">
    <source>
        <dbReference type="ARBA" id="ARBA00022679"/>
    </source>
</evidence>
<dbReference type="SMART" id="SM00563">
    <property type="entry name" value="PlsC"/>
    <property type="match status" value="1"/>
</dbReference>
<evidence type="ECO:0000313" key="6">
    <source>
        <dbReference type="Proteomes" id="UP000317977"/>
    </source>
</evidence>
<dbReference type="SUPFAM" id="SSF69593">
    <property type="entry name" value="Glycerol-3-phosphate (1)-acyltransferase"/>
    <property type="match status" value="1"/>
</dbReference>
<evidence type="ECO:0000313" key="5">
    <source>
        <dbReference type="EMBL" id="TWU57447.1"/>
    </source>
</evidence>
<dbReference type="AlphaFoldDB" id="A0A5C6FAC5"/>
<evidence type="ECO:0000259" key="4">
    <source>
        <dbReference type="SMART" id="SM00563"/>
    </source>
</evidence>
<gene>
    <name evidence="5" type="ORF">Poly59_03540</name>
</gene>